<keyword evidence="6" id="KW-1133">Transmembrane helix</keyword>
<dbReference type="Proteomes" id="UP000694395">
    <property type="component" value="Chromosome 9"/>
</dbReference>
<comment type="similarity">
    <text evidence="1">Belongs to the Flattop family.</text>
</comment>
<dbReference type="GeneTree" id="ENSGT00390000001092"/>
<dbReference type="PANTHER" id="PTHR34639:SF1">
    <property type="entry name" value="PROTEIN FLATTOP"/>
    <property type="match status" value="1"/>
</dbReference>
<reference evidence="7" key="1">
    <citation type="submission" date="2020-07" db="EMBL/GenBank/DDBJ databases">
        <title>A long reads based de novo assembly of the rainbow trout Arlee double haploid line genome.</title>
        <authorList>
            <person name="Gao G."/>
            <person name="Palti Y."/>
        </authorList>
    </citation>
    <scope>NUCLEOTIDE SEQUENCE [LARGE SCALE GENOMIC DNA]</scope>
</reference>
<feature type="transmembrane region" description="Helical" evidence="6">
    <location>
        <begin position="239"/>
        <end position="265"/>
    </location>
</feature>
<comment type="function">
    <text evidence="4">Microtubule inner protein (MIP) part of the dynein-decorated doublet microtubules (DMTs) in cilia axoneme. Acts as a regulator of cilium basal body docking and positioning in mono- and multiciliated cells. Regulates basal body docking and cilia formation in multiciliated lung cells. Regulates kinocilium positioning and stereocilia bundle morphogenesis in the inner ear.</text>
</comment>
<sequence length="349" mass="38731">MSSGYSANQYENAFNSQKLQNWTVPKHFKERPSAAEGHTIFIASDRGHLLPGVKAKRGSAWPDFKGTWELPARLPPASINPTARSEEGRQRLTHTYTHSHTHSGLDIHTHRPAKTTTTPAADGQTEEVQVRHILSPLLSSPLCCPLLSPLLSSPLCCPLLTHLFSFMLSSPLSSFILSSPVLYPLLSFITSFPLSSPLSSPLLYPLLSPPLSSPLLYPLLSIILSPLLYTLLSFMFSSLLFYAPLLFNDLLSSFLPYPLLLSPILSPPPPYPLLLSPILSPPPPYPLLSPLLFSLISSSLFILFVQHTDLQCPNLRETSHRRKTSHWAIRSWGETFDSSLRERESSLPP</sequence>
<evidence type="ECO:0000256" key="1">
    <source>
        <dbReference type="ARBA" id="ARBA00009887"/>
    </source>
</evidence>
<dbReference type="AlphaFoldDB" id="A0A8K9Y562"/>
<keyword evidence="6" id="KW-0472">Membrane</keyword>
<evidence type="ECO:0000256" key="5">
    <source>
        <dbReference type="SAM" id="MobiDB-lite"/>
    </source>
</evidence>
<dbReference type="GO" id="GO:0036064">
    <property type="term" value="C:ciliary basal body"/>
    <property type="evidence" value="ECO:0007669"/>
    <property type="project" value="TreeGrafter"/>
</dbReference>
<evidence type="ECO:0000256" key="3">
    <source>
        <dbReference type="ARBA" id="ARBA00033306"/>
    </source>
</evidence>
<accession>A0A8K9Y562</accession>
<keyword evidence="6" id="KW-0812">Transmembrane</keyword>
<dbReference type="InterPro" id="IPR038797">
    <property type="entry name" value="Fltp"/>
</dbReference>
<dbReference type="CDD" id="cd23705">
    <property type="entry name" value="Flattop"/>
    <property type="match status" value="1"/>
</dbReference>
<reference evidence="7" key="2">
    <citation type="submission" date="2025-08" db="UniProtKB">
        <authorList>
            <consortium name="Ensembl"/>
        </authorList>
    </citation>
    <scope>IDENTIFICATION</scope>
</reference>
<evidence type="ECO:0000256" key="6">
    <source>
        <dbReference type="SAM" id="Phobius"/>
    </source>
</evidence>
<proteinExistence type="inferred from homology"/>
<protein>
    <recommendedName>
        <fullName evidence="2">Protein Flattop</fullName>
    </recommendedName>
    <alternativeName>
        <fullName evidence="3">Cilia- and flagella-associated protein 126</fullName>
    </alternativeName>
</protein>
<dbReference type="GO" id="GO:0044782">
    <property type="term" value="P:cilium organization"/>
    <property type="evidence" value="ECO:0007669"/>
    <property type="project" value="TreeGrafter"/>
</dbReference>
<evidence type="ECO:0000313" key="7">
    <source>
        <dbReference type="Ensembl" id="ENSOMYP00000142035.1"/>
    </source>
</evidence>
<evidence type="ECO:0000313" key="8">
    <source>
        <dbReference type="Proteomes" id="UP000694395"/>
    </source>
</evidence>
<organism evidence="7 8">
    <name type="scientific">Oncorhynchus mykiss</name>
    <name type="common">Rainbow trout</name>
    <name type="synonym">Salmo gairdneri</name>
    <dbReference type="NCBI Taxonomy" id="8022"/>
    <lineage>
        <taxon>Eukaryota</taxon>
        <taxon>Metazoa</taxon>
        <taxon>Chordata</taxon>
        <taxon>Craniata</taxon>
        <taxon>Vertebrata</taxon>
        <taxon>Euteleostomi</taxon>
        <taxon>Actinopterygii</taxon>
        <taxon>Neopterygii</taxon>
        <taxon>Teleostei</taxon>
        <taxon>Protacanthopterygii</taxon>
        <taxon>Salmoniformes</taxon>
        <taxon>Salmonidae</taxon>
        <taxon>Salmoninae</taxon>
        <taxon>Oncorhynchus</taxon>
    </lineage>
</organism>
<feature type="transmembrane region" description="Helical" evidence="6">
    <location>
        <begin position="215"/>
        <end position="232"/>
    </location>
</feature>
<evidence type="ECO:0000256" key="4">
    <source>
        <dbReference type="ARBA" id="ARBA00045261"/>
    </source>
</evidence>
<name>A0A8K9Y562_ONCMY</name>
<dbReference type="Ensembl" id="ENSOMYT00000144923.1">
    <property type="protein sequence ID" value="ENSOMYP00000142035.1"/>
    <property type="gene ID" value="ENSOMYG00000035666.2"/>
</dbReference>
<dbReference type="Pfam" id="PF22611">
    <property type="entry name" value="CFAP126"/>
    <property type="match status" value="1"/>
</dbReference>
<feature type="transmembrane region" description="Helical" evidence="6">
    <location>
        <begin position="285"/>
        <end position="305"/>
    </location>
</feature>
<dbReference type="PANTHER" id="PTHR34639">
    <property type="entry name" value="PROTEIN FLATTOP"/>
    <property type="match status" value="1"/>
</dbReference>
<reference evidence="7" key="3">
    <citation type="submission" date="2025-09" db="UniProtKB">
        <authorList>
            <consortium name="Ensembl"/>
        </authorList>
    </citation>
    <scope>IDENTIFICATION</scope>
</reference>
<evidence type="ECO:0000256" key="2">
    <source>
        <dbReference type="ARBA" id="ARBA00019181"/>
    </source>
</evidence>
<keyword evidence="8" id="KW-1185">Reference proteome</keyword>
<feature type="transmembrane region" description="Helical" evidence="6">
    <location>
        <begin position="175"/>
        <end position="195"/>
    </location>
</feature>
<feature type="region of interest" description="Disordered" evidence="5">
    <location>
        <begin position="97"/>
        <end position="124"/>
    </location>
</feature>